<dbReference type="Gene3D" id="1.10.287.1060">
    <property type="entry name" value="ESAT-6-like"/>
    <property type="match status" value="1"/>
</dbReference>
<organism evidence="1 2">
    <name type="scientific">Nonomuraea recticatena</name>
    <dbReference type="NCBI Taxonomy" id="46178"/>
    <lineage>
        <taxon>Bacteria</taxon>
        <taxon>Bacillati</taxon>
        <taxon>Actinomycetota</taxon>
        <taxon>Actinomycetes</taxon>
        <taxon>Streptosporangiales</taxon>
        <taxon>Streptosporangiaceae</taxon>
        <taxon>Nonomuraea</taxon>
    </lineage>
</organism>
<protein>
    <submittedName>
        <fullName evidence="1">Uncharacterized protein</fullName>
    </submittedName>
</protein>
<gene>
    <name evidence="1" type="ORF">GCM10010412_101130</name>
</gene>
<evidence type="ECO:0000313" key="1">
    <source>
        <dbReference type="EMBL" id="GAA2702929.1"/>
    </source>
</evidence>
<sequence length="539" mass="58744">MEKLVFSPQAIDRAARGIDALSSLVGESRRVSNKAAASLAGPRAFGGLGEAVGLRDAYVEMANEFSACLKEMEEAIDGARDRLRAVAANLATADIASMAMFSMLAGTADEASKIRKLNPASEFYQNHRLLNGIIENLPWPLGALGRSALGAVRFMGDLTSGDKYNIITDLCALTLEISTFVFGVRAVRHTVAADPLNYLFVVVVQLGMKGLYWTKDLADFVTGDPLATGQAAYEYDSIAESCRKLVDQLEATINNNIGNGAWEGEAAEAARARIEGLRDGISHVGSTADSVAATLQLASSIIGTVEHIVIAIIADLLYFAVAIWFNAQFFAPATMGQSQVVAATRISNMSATAATTVGKLIQTAAIHLRQILKLVQRIVSRLQEVRKGAFAALRDSPWGRKHMEFHFGAPYYVNQVRADAGLGRHAAITPIDLLRSERNRALRSPLRCTLQQYGFDLYRFDQKGNLLPQGNMRFSVIEFLTRDSEGKVVMRRNWWYVGGMSGLTLAPFGRFLQYDNRADAAAVQSPVNWNELLSIQTSR</sequence>
<evidence type="ECO:0000313" key="2">
    <source>
        <dbReference type="Proteomes" id="UP001501666"/>
    </source>
</evidence>
<dbReference type="EMBL" id="BAAATE010000090">
    <property type="protein sequence ID" value="GAA2702929.1"/>
    <property type="molecule type" value="Genomic_DNA"/>
</dbReference>
<dbReference type="SUPFAM" id="SSF140453">
    <property type="entry name" value="EsxAB dimer-like"/>
    <property type="match status" value="1"/>
</dbReference>
<keyword evidence="2" id="KW-1185">Reference proteome</keyword>
<dbReference type="InterPro" id="IPR036689">
    <property type="entry name" value="ESAT-6-like_sf"/>
</dbReference>
<comment type="caution">
    <text evidence="1">The sequence shown here is derived from an EMBL/GenBank/DDBJ whole genome shotgun (WGS) entry which is preliminary data.</text>
</comment>
<dbReference type="Proteomes" id="UP001501666">
    <property type="component" value="Unassembled WGS sequence"/>
</dbReference>
<reference evidence="1 2" key="1">
    <citation type="journal article" date="2019" name="Int. J. Syst. Evol. Microbiol.">
        <title>The Global Catalogue of Microorganisms (GCM) 10K type strain sequencing project: providing services to taxonomists for standard genome sequencing and annotation.</title>
        <authorList>
            <consortium name="The Broad Institute Genomics Platform"/>
            <consortium name="The Broad Institute Genome Sequencing Center for Infectious Disease"/>
            <person name="Wu L."/>
            <person name="Ma J."/>
        </authorList>
    </citation>
    <scope>NUCLEOTIDE SEQUENCE [LARGE SCALE GENOMIC DNA]</scope>
    <source>
        <strain evidence="1 2">JCM 6835</strain>
    </source>
</reference>
<dbReference type="RefSeq" id="WP_346158352.1">
    <property type="nucleotide sequence ID" value="NZ_BAAATE010000090.1"/>
</dbReference>
<accession>A0ABN3THG1</accession>
<name>A0ABN3THG1_9ACTN</name>
<proteinExistence type="predicted"/>